<gene>
    <name evidence="1" type="ORF">JMJ56_13120</name>
</gene>
<protein>
    <submittedName>
        <fullName evidence="1">Uncharacterized protein</fullName>
    </submittedName>
</protein>
<dbReference type="Proteomes" id="UP000660885">
    <property type="component" value="Unassembled WGS sequence"/>
</dbReference>
<evidence type="ECO:0000313" key="2">
    <source>
        <dbReference type="Proteomes" id="UP000660885"/>
    </source>
</evidence>
<evidence type="ECO:0000313" key="1">
    <source>
        <dbReference type="EMBL" id="MBL6078953.1"/>
    </source>
</evidence>
<dbReference type="EMBL" id="JAETWB010000005">
    <property type="protein sequence ID" value="MBL6078953.1"/>
    <property type="molecule type" value="Genomic_DNA"/>
</dbReference>
<name>A0ABS1U2S1_9PROT</name>
<accession>A0ABS1U2S1</accession>
<proteinExistence type="predicted"/>
<reference evidence="1 2" key="1">
    <citation type="submission" date="2021-01" db="EMBL/GenBank/DDBJ databases">
        <title>Belnapia mucosa sp. nov. and Belnapia arida sp. nov., isolated from the Tabernas Desert (Almeria, Spain).</title>
        <authorList>
            <person name="Molina-Menor E."/>
            <person name="Vidal-Verdu A."/>
            <person name="Calonge A."/>
            <person name="Satari L."/>
            <person name="Pereto J."/>
            <person name="Porcar M."/>
        </authorList>
    </citation>
    <scope>NUCLEOTIDE SEQUENCE [LARGE SCALE GENOMIC DNA]</scope>
    <source>
        <strain evidence="1 2">T18</strain>
    </source>
</reference>
<dbReference type="RefSeq" id="WP_202832228.1">
    <property type="nucleotide sequence ID" value="NZ_JAETWB010000005.1"/>
</dbReference>
<organism evidence="1 2">
    <name type="scientific">Belnapia arida</name>
    <dbReference type="NCBI Taxonomy" id="2804533"/>
    <lineage>
        <taxon>Bacteria</taxon>
        <taxon>Pseudomonadati</taxon>
        <taxon>Pseudomonadota</taxon>
        <taxon>Alphaproteobacteria</taxon>
        <taxon>Acetobacterales</taxon>
        <taxon>Roseomonadaceae</taxon>
        <taxon>Belnapia</taxon>
    </lineage>
</organism>
<comment type="caution">
    <text evidence="1">The sequence shown here is derived from an EMBL/GenBank/DDBJ whole genome shotgun (WGS) entry which is preliminary data.</text>
</comment>
<keyword evidence="2" id="KW-1185">Reference proteome</keyword>
<sequence>MAALVLCEWAPGGQAAWLDRVRPLLLQGRAELLFLGAEAAGGGGVAGLRFASLEAAKGFAGVAAGPLCRVLRLAAPGLGEGPTSFP</sequence>